<dbReference type="OrthoDB" id="8452319at2"/>
<reference evidence="2 4" key="2">
    <citation type="submission" date="2018-08" db="EMBL/GenBank/DDBJ databases">
        <title>Genetic Globetrotter - A new plasmid hitch-hiking vast phylogenetic and geographic distances.</title>
        <authorList>
            <person name="Vollmers J."/>
            <person name="Petersen J."/>
        </authorList>
    </citation>
    <scope>NUCLEOTIDE SEQUENCE [LARGE SCALE GENOMIC DNA]</scope>
    <source>
        <strain evidence="2 4">DSM 26383</strain>
    </source>
</reference>
<organism evidence="1 3">
    <name type="scientific">Roseovarius indicus</name>
    <dbReference type="NCBI Taxonomy" id="540747"/>
    <lineage>
        <taxon>Bacteria</taxon>
        <taxon>Pseudomonadati</taxon>
        <taxon>Pseudomonadota</taxon>
        <taxon>Alphaproteobacteria</taxon>
        <taxon>Rhodobacterales</taxon>
        <taxon>Roseobacteraceae</taxon>
        <taxon>Roseovarius</taxon>
    </lineage>
</organism>
<dbReference type="Proteomes" id="UP000325785">
    <property type="component" value="Chromosome"/>
</dbReference>
<dbReference type="PATRIC" id="fig|540747.5.peg.5781"/>
<dbReference type="InterPro" id="IPR006450">
    <property type="entry name" value="Phage_HK97_gp6-like"/>
</dbReference>
<gene>
    <name evidence="2" type="ORF">RIdsm_02534</name>
    <name evidence="1" type="ORF">XM52_13700</name>
</gene>
<dbReference type="RefSeq" id="WP_057816699.1">
    <property type="nucleotide sequence ID" value="NZ_CP031598.1"/>
</dbReference>
<dbReference type="Pfam" id="PF05135">
    <property type="entry name" value="Phage_connect_1"/>
    <property type="match status" value="1"/>
</dbReference>
<dbReference type="NCBIfam" id="TIGR01560">
    <property type="entry name" value="put_DNA_pack"/>
    <property type="match status" value="1"/>
</dbReference>
<dbReference type="EMBL" id="CP031598">
    <property type="protein sequence ID" value="QEW26732.1"/>
    <property type="molecule type" value="Genomic_DNA"/>
</dbReference>
<dbReference type="Proteomes" id="UP000051401">
    <property type="component" value="Unassembled WGS sequence"/>
</dbReference>
<dbReference type="CDD" id="cd08054">
    <property type="entry name" value="gp6"/>
    <property type="match status" value="1"/>
</dbReference>
<evidence type="ECO:0000313" key="4">
    <source>
        <dbReference type="Proteomes" id="UP000325785"/>
    </source>
</evidence>
<evidence type="ECO:0000313" key="2">
    <source>
        <dbReference type="EMBL" id="QEW26732.1"/>
    </source>
</evidence>
<reference evidence="1 3" key="1">
    <citation type="submission" date="2015-04" db="EMBL/GenBank/DDBJ databases">
        <title>The draft genome sequence of Roseovarius indicus B108T.</title>
        <authorList>
            <person name="Li G."/>
            <person name="Lai Q."/>
            <person name="Shao Z."/>
            <person name="Yan P."/>
        </authorList>
    </citation>
    <scope>NUCLEOTIDE SEQUENCE [LARGE SCALE GENOMIC DNA]</scope>
    <source>
        <strain evidence="1 3">B108</strain>
    </source>
</reference>
<evidence type="ECO:0000313" key="1">
    <source>
        <dbReference type="EMBL" id="KRS17528.1"/>
    </source>
</evidence>
<evidence type="ECO:0000313" key="3">
    <source>
        <dbReference type="Proteomes" id="UP000051401"/>
    </source>
</evidence>
<dbReference type="AlphaFoldDB" id="A0A0T5P941"/>
<accession>A0A0T5P941</accession>
<dbReference type="InterPro" id="IPR021146">
    <property type="entry name" value="Phage_gp6-like_head-tail"/>
</dbReference>
<name>A0A0T5P941_9RHOB</name>
<protein>
    <submittedName>
        <fullName evidence="2">Phage gp6-like head-tail connector protein</fullName>
    </submittedName>
</protein>
<dbReference type="Gene3D" id="1.10.3230.30">
    <property type="entry name" value="Phage gp6-like head-tail connector protein"/>
    <property type="match status" value="1"/>
</dbReference>
<dbReference type="KEGG" id="rid:RIdsm_02534"/>
<proteinExistence type="predicted"/>
<sequence length="108" mass="11901">MVALVQLEETKLALRVWHDDDDIDLSGIIEAASEAVIDYLDTRAESYLTFDSGGDIASESSVPEKIKRATMIVCQHLYEPDDDAKMGPGGLPHRAEMLLYRLADPPLA</sequence>
<dbReference type="STRING" id="540747.SAMN04488031_101808"/>
<keyword evidence="3" id="KW-1185">Reference proteome</keyword>
<dbReference type="EMBL" id="LAXI01000007">
    <property type="protein sequence ID" value="KRS17528.1"/>
    <property type="molecule type" value="Genomic_DNA"/>
</dbReference>